<evidence type="ECO:0000256" key="2">
    <source>
        <dbReference type="ARBA" id="ARBA00004651"/>
    </source>
</evidence>
<evidence type="ECO:0000256" key="3">
    <source>
        <dbReference type="ARBA" id="ARBA00012438"/>
    </source>
</evidence>
<name>A0ABU9BTJ3_9BURK</name>
<dbReference type="Pfam" id="PF02518">
    <property type="entry name" value="HATPase_c"/>
    <property type="match status" value="1"/>
</dbReference>
<dbReference type="InterPro" id="IPR004358">
    <property type="entry name" value="Sig_transdc_His_kin-like_C"/>
</dbReference>
<evidence type="ECO:0000313" key="14">
    <source>
        <dbReference type="Proteomes" id="UP001371218"/>
    </source>
</evidence>
<proteinExistence type="predicted"/>
<comment type="subcellular location">
    <subcellularLocation>
        <location evidence="2">Cell membrane</location>
        <topology evidence="2">Multi-pass membrane protein</topology>
    </subcellularLocation>
</comment>
<sequence length="484" mass="51897">MSEYLVMPLVPLDTQTALYLLGVVYLLMSGLVWMILRPHHEAAAISLWCGGGGVVGITYFIFTLGGLLPAYWTTQVPVSLGLLGMGLRLCALYRESGREGGWRVVMVAVAIAMLLVLTLGAAMPSWRRVLNGTLMIAAAVWIAVMAVRLGRFPHGRGSEHIAVSYAFFAGSYSLRIGVSVLAAASGTYVPPNLAPTLDLFLVLAGGLVAGIFGNVGYVGMALERARIRRDAQAADLAREQAQRSAAEARAAVLAERLAERDEFVRVLAHEVRQPLNNASAALQSAGAALQVGEMSDAGEVQARLHRAQKVISHIVGSIDNTLAATTVLASEQPLAPRDADVNVLLEMALGDLDPQQRVRVLRDASSSHARTAAMDIGLMRLALRNLLSNALAYSPRGSPVVLQVSDSDEPLGLVFEVRDQGPGIAPEMRDRLFQRGARGDHGLPSHGLGLYVVQQIMLRHGGRASWAPHEPQGSVFRLWLPLVD</sequence>
<protein>
    <recommendedName>
        <fullName evidence="3">histidine kinase</fullName>
        <ecNumber evidence="3">2.7.13.3</ecNumber>
    </recommendedName>
</protein>
<dbReference type="PANTHER" id="PTHR44936">
    <property type="entry name" value="SENSOR PROTEIN CREC"/>
    <property type="match status" value="1"/>
</dbReference>
<dbReference type="InterPro" id="IPR036097">
    <property type="entry name" value="HisK_dim/P_sf"/>
</dbReference>
<evidence type="ECO:0000256" key="10">
    <source>
        <dbReference type="SAM" id="Coils"/>
    </source>
</evidence>
<comment type="catalytic activity">
    <reaction evidence="1">
        <text>ATP + protein L-histidine = ADP + protein N-phospho-L-histidine.</text>
        <dbReference type="EC" id="2.7.13.3"/>
    </reaction>
</comment>
<feature type="domain" description="Histidine kinase" evidence="12">
    <location>
        <begin position="266"/>
        <end position="484"/>
    </location>
</feature>
<dbReference type="PRINTS" id="PR00344">
    <property type="entry name" value="BCTRLSENSOR"/>
</dbReference>
<reference evidence="13 14" key="1">
    <citation type="submission" date="2024-04" db="EMBL/GenBank/DDBJ databases">
        <title>Novel species of the genus Ideonella isolated from streams.</title>
        <authorList>
            <person name="Lu H."/>
        </authorList>
    </citation>
    <scope>NUCLEOTIDE SEQUENCE [LARGE SCALE GENOMIC DNA]</scope>
    <source>
        <strain evidence="13 14">DXS29W</strain>
    </source>
</reference>
<dbReference type="RefSeq" id="WP_341427711.1">
    <property type="nucleotide sequence ID" value="NZ_JBBUTG010000015.1"/>
</dbReference>
<dbReference type="InterPro" id="IPR003661">
    <property type="entry name" value="HisK_dim/P_dom"/>
</dbReference>
<dbReference type="PROSITE" id="PS50109">
    <property type="entry name" value="HIS_KIN"/>
    <property type="match status" value="1"/>
</dbReference>
<evidence type="ECO:0000256" key="9">
    <source>
        <dbReference type="ARBA" id="ARBA00022840"/>
    </source>
</evidence>
<organism evidence="13 14">
    <name type="scientific">Ideonella lacteola</name>
    <dbReference type="NCBI Taxonomy" id="2984193"/>
    <lineage>
        <taxon>Bacteria</taxon>
        <taxon>Pseudomonadati</taxon>
        <taxon>Pseudomonadota</taxon>
        <taxon>Betaproteobacteria</taxon>
        <taxon>Burkholderiales</taxon>
        <taxon>Sphaerotilaceae</taxon>
        <taxon>Ideonella</taxon>
    </lineage>
</organism>
<feature type="transmembrane region" description="Helical" evidence="11">
    <location>
        <begin position="43"/>
        <end position="64"/>
    </location>
</feature>
<evidence type="ECO:0000256" key="7">
    <source>
        <dbReference type="ARBA" id="ARBA00022741"/>
    </source>
</evidence>
<evidence type="ECO:0000313" key="13">
    <source>
        <dbReference type="EMBL" id="MEK8033293.1"/>
    </source>
</evidence>
<dbReference type="GO" id="GO:0016301">
    <property type="term" value="F:kinase activity"/>
    <property type="evidence" value="ECO:0007669"/>
    <property type="project" value="UniProtKB-KW"/>
</dbReference>
<feature type="transmembrane region" description="Helical" evidence="11">
    <location>
        <begin position="199"/>
        <end position="222"/>
    </location>
</feature>
<dbReference type="Proteomes" id="UP001371218">
    <property type="component" value="Unassembled WGS sequence"/>
</dbReference>
<evidence type="ECO:0000256" key="1">
    <source>
        <dbReference type="ARBA" id="ARBA00000085"/>
    </source>
</evidence>
<keyword evidence="10" id="KW-0175">Coiled coil</keyword>
<dbReference type="EC" id="2.7.13.3" evidence="3"/>
<dbReference type="PANTHER" id="PTHR44936:SF10">
    <property type="entry name" value="SENSOR PROTEIN RSTB"/>
    <property type="match status" value="1"/>
</dbReference>
<dbReference type="InterPro" id="IPR005467">
    <property type="entry name" value="His_kinase_dom"/>
</dbReference>
<feature type="transmembrane region" description="Helical" evidence="11">
    <location>
        <begin position="16"/>
        <end position="36"/>
    </location>
</feature>
<dbReference type="InterPro" id="IPR036890">
    <property type="entry name" value="HATPase_C_sf"/>
</dbReference>
<evidence type="ECO:0000259" key="12">
    <source>
        <dbReference type="PROSITE" id="PS50109"/>
    </source>
</evidence>
<comment type="caution">
    <text evidence="13">The sequence shown here is derived from an EMBL/GenBank/DDBJ whole genome shotgun (WGS) entry which is preliminary data.</text>
</comment>
<dbReference type="Gene3D" id="1.10.287.130">
    <property type="match status" value="1"/>
</dbReference>
<keyword evidence="5" id="KW-0597">Phosphoprotein</keyword>
<dbReference type="SMART" id="SM00387">
    <property type="entry name" value="HATPase_c"/>
    <property type="match status" value="1"/>
</dbReference>
<feature type="transmembrane region" description="Helical" evidence="11">
    <location>
        <begin position="129"/>
        <end position="150"/>
    </location>
</feature>
<evidence type="ECO:0000256" key="6">
    <source>
        <dbReference type="ARBA" id="ARBA00022679"/>
    </source>
</evidence>
<evidence type="ECO:0000256" key="4">
    <source>
        <dbReference type="ARBA" id="ARBA00022475"/>
    </source>
</evidence>
<feature type="transmembrane region" description="Helical" evidence="11">
    <location>
        <begin position="102"/>
        <end position="123"/>
    </location>
</feature>
<keyword evidence="11" id="KW-1133">Transmembrane helix</keyword>
<evidence type="ECO:0000256" key="8">
    <source>
        <dbReference type="ARBA" id="ARBA00022777"/>
    </source>
</evidence>
<accession>A0ABU9BTJ3</accession>
<keyword evidence="7" id="KW-0547">Nucleotide-binding</keyword>
<feature type="transmembrane region" description="Helical" evidence="11">
    <location>
        <begin position="162"/>
        <end position="184"/>
    </location>
</feature>
<keyword evidence="8 13" id="KW-0418">Kinase</keyword>
<dbReference type="SUPFAM" id="SSF47384">
    <property type="entry name" value="Homodimeric domain of signal transducing histidine kinase"/>
    <property type="match status" value="1"/>
</dbReference>
<keyword evidence="11" id="KW-0812">Transmembrane</keyword>
<gene>
    <name evidence="13" type="ORF">AACH06_20935</name>
</gene>
<dbReference type="InterPro" id="IPR003594">
    <property type="entry name" value="HATPase_dom"/>
</dbReference>
<dbReference type="EMBL" id="JBBUTG010000015">
    <property type="protein sequence ID" value="MEK8033293.1"/>
    <property type="molecule type" value="Genomic_DNA"/>
</dbReference>
<dbReference type="SUPFAM" id="SSF55874">
    <property type="entry name" value="ATPase domain of HSP90 chaperone/DNA topoisomerase II/histidine kinase"/>
    <property type="match status" value="1"/>
</dbReference>
<dbReference type="InterPro" id="IPR050980">
    <property type="entry name" value="2C_sensor_his_kinase"/>
</dbReference>
<keyword evidence="4" id="KW-1003">Cell membrane</keyword>
<keyword evidence="14" id="KW-1185">Reference proteome</keyword>
<feature type="coiled-coil region" evidence="10">
    <location>
        <begin position="222"/>
        <end position="256"/>
    </location>
</feature>
<keyword evidence="11" id="KW-0472">Membrane</keyword>
<dbReference type="CDD" id="cd00082">
    <property type="entry name" value="HisKA"/>
    <property type="match status" value="1"/>
</dbReference>
<keyword evidence="9" id="KW-0067">ATP-binding</keyword>
<feature type="transmembrane region" description="Helical" evidence="11">
    <location>
        <begin position="70"/>
        <end position="90"/>
    </location>
</feature>
<evidence type="ECO:0000256" key="11">
    <source>
        <dbReference type="SAM" id="Phobius"/>
    </source>
</evidence>
<keyword evidence="6" id="KW-0808">Transferase</keyword>
<dbReference type="Gene3D" id="3.30.565.10">
    <property type="entry name" value="Histidine kinase-like ATPase, C-terminal domain"/>
    <property type="match status" value="1"/>
</dbReference>
<dbReference type="CDD" id="cd00075">
    <property type="entry name" value="HATPase"/>
    <property type="match status" value="1"/>
</dbReference>
<evidence type="ECO:0000256" key="5">
    <source>
        <dbReference type="ARBA" id="ARBA00022553"/>
    </source>
</evidence>